<comment type="caution">
    <text evidence="2">The sequence shown here is derived from an EMBL/GenBank/DDBJ whole genome shotgun (WGS) entry which is preliminary data.</text>
</comment>
<keyword evidence="3" id="KW-1185">Reference proteome</keyword>
<protein>
    <submittedName>
        <fullName evidence="2">DUF1345 domain-containing protein</fullName>
    </submittedName>
</protein>
<sequence>MRKFAPSRFIIFLVLLIAGIGGFVWIWQPLKGIMAGFDLAAFIFLASHLPFLNDTADQMRRHSKENDANRAMLLSITVAVTTVILVTVGAVIGRGQSHEVADVVMVIVTLALAWLFGNTVYALHYAHLYYQAGPGKGGDAAGIEFPATKEPDYWDFLYFAATLGMTFQTSDCDITAPAIRRVVVGHCFAAFIFNLGVLAFTINALGS</sequence>
<keyword evidence="1" id="KW-0812">Transmembrane</keyword>
<dbReference type="Proteomes" id="UP001165343">
    <property type="component" value="Unassembled WGS sequence"/>
</dbReference>
<organism evidence="2 3">
    <name type="scientific">Sphingomonas anseongensis</name>
    <dbReference type="NCBI Taxonomy" id="2908207"/>
    <lineage>
        <taxon>Bacteria</taxon>
        <taxon>Pseudomonadati</taxon>
        <taxon>Pseudomonadota</taxon>
        <taxon>Alphaproteobacteria</taxon>
        <taxon>Sphingomonadales</taxon>
        <taxon>Sphingomonadaceae</taxon>
        <taxon>Sphingomonas</taxon>
    </lineage>
</organism>
<feature type="transmembrane region" description="Helical" evidence="1">
    <location>
        <begin position="183"/>
        <end position="205"/>
    </location>
</feature>
<name>A0ABT0RGD0_9SPHN</name>
<feature type="transmembrane region" description="Helical" evidence="1">
    <location>
        <begin position="73"/>
        <end position="92"/>
    </location>
</feature>
<keyword evidence="1" id="KW-1133">Transmembrane helix</keyword>
<feature type="transmembrane region" description="Helical" evidence="1">
    <location>
        <begin position="9"/>
        <end position="27"/>
    </location>
</feature>
<evidence type="ECO:0000313" key="2">
    <source>
        <dbReference type="EMBL" id="MCL6679314.1"/>
    </source>
</evidence>
<gene>
    <name evidence="2" type="ORF">LZ519_08330</name>
</gene>
<dbReference type="InterPro" id="IPR009781">
    <property type="entry name" value="DUF1345"/>
</dbReference>
<feature type="transmembrane region" description="Helical" evidence="1">
    <location>
        <begin position="104"/>
        <end position="123"/>
    </location>
</feature>
<dbReference type="RefSeq" id="WP_249868219.1">
    <property type="nucleotide sequence ID" value="NZ_JAMGBC010000001.1"/>
</dbReference>
<evidence type="ECO:0000313" key="3">
    <source>
        <dbReference type="Proteomes" id="UP001165343"/>
    </source>
</evidence>
<reference evidence="2" key="1">
    <citation type="submission" date="2022-05" db="EMBL/GenBank/DDBJ databases">
        <authorList>
            <person name="Jo J.-H."/>
            <person name="Im W.-T."/>
        </authorList>
    </citation>
    <scope>NUCLEOTIDE SEQUENCE</scope>
    <source>
        <strain evidence="2">RG327</strain>
    </source>
</reference>
<accession>A0ABT0RGD0</accession>
<dbReference type="EMBL" id="JAMGBC010000001">
    <property type="protein sequence ID" value="MCL6679314.1"/>
    <property type="molecule type" value="Genomic_DNA"/>
</dbReference>
<feature type="transmembrane region" description="Helical" evidence="1">
    <location>
        <begin position="33"/>
        <end position="52"/>
    </location>
</feature>
<proteinExistence type="predicted"/>
<evidence type="ECO:0000256" key="1">
    <source>
        <dbReference type="SAM" id="Phobius"/>
    </source>
</evidence>
<keyword evidence="1" id="KW-0472">Membrane</keyword>
<dbReference type="Pfam" id="PF07077">
    <property type="entry name" value="DUF1345"/>
    <property type="match status" value="1"/>
</dbReference>